<dbReference type="RefSeq" id="WP_100919895.1">
    <property type="nucleotide sequence ID" value="NZ_CP020370.1"/>
</dbReference>
<sequence length="47" mass="4901">MNKLLMLMLLIAVGGLLGCNTMAGAGRDIQRGGQAVTNTANHVKSEM</sequence>
<dbReference type="Proteomes" id="UP000232638">
    <property type="component" value="Chromosome"/>
</dbReference>
<evidence type="ECO:0000256" key="2">
    <source>
        <dbReference type="ARBA" id="ARBA00022475"/>
    </source>
</evidence>
<proteinExistence type="inferred from homology"/>
<evidence type="ECO:0000313" key="8">
    <source>
        <dbReference type="Proteomes" id="UP000232638"/>
    </source>
</evidence>
<dbReference type="AlphaFoldDB" id="A0A2K8UAQ9"/>
<keyword evidence="5" id="KW-0564">Palmitate</keyword>
<keyword evidence="8" id="KW-1185">Reference proteome</keyword>
<accession>A0A2K8UAQ9</accession>
<gene>
    <name evidence="7" type="ORF">THSYN_15145</name>
</gene>
<keyword evidence="4" id="KW-0472">Membrane</keyword>
<comment type="similarity">
    <text evidence="1">Belongs to the EcnA/EcnB lipoprotein family.</text>
</comment>
<dbReference type="Pfam" id="PF08085">
    <property type="entry name" value="Entericidin"/>
    <property type="match status" value="1"/>
</dbReference>
<dbReference type="KEGG" id="tsy:THSYN_15145"/>
<evidence type="ECO:0000313" key="7">
    <source>
        <dbReference type="EMBL" id="AUB82151.1"/>
    </source>
</evidence>
<dbReference type="GO" id="GO:0009636">
    <property type="term" value="P:response to toxic substance"/>
    <property type="evidence" value="ECO:0007669"/>
    <property type="project" value="InterPro"/>
</dbReference>
<evidence type="ECO:0000256" key="3">
    <source>
        <dbReference type="ARBA" id="ARBA00022729"/>
    </source>
</evidence>
<keyword evidence="2" id="KW-1003">Cell membrane</keyword>
<dbReference type="InterPro" id="IPR012556">
    <property type="entry name" value="Entericidin"/>
</dbReference>
<dbReference type="GO" id="GO:0016020">
    <property type="term" value="C:membrane"/>
    <property type="evidence" value="ECO:0007669"/>
    <property type="project" value="InterPro"/>
</dbReference>
<keyword evidence="3" id="KW-0732">Signal</keyword>
<evidence type="ECO:0000256" key="1">
    <source>
        <dbReference type="ARBA" id="ARBA00010296"/>
    </source>
</evidence>
<evidence type="ECO:0000256" key="6">
    <source>
        <dbReference type="ARBA" id="ARBA00023288"/>
    </source>
</evidence>
<organism evidence="7 8">
    <name type="scientific">Candidatus Thiodictyon syntrophicum</name>
    <dbReference type="NCBI Taxonomy" id="1166950"/>
    <lineage>
        <taxon>Bacteria</taxon>
        <taxon>Pseudomonadati</taxon>
        <taxon>Pseudomonadota</taxon>
        <taxon>Gammaproteobacteria</taxon>
        <taxon>Chromatiales</taxon>
        <taxon>Chromatiaceae</taxon>
        <taxon>Thiodictyon</taxon>
    </lineage>
</organism>
<dbReference type="PROSITE" id="PS51257">
    <property type="entry name" value="PROKAR_LIPOPROTEIN"/>
    <property type="match status" value="1"/>
</dbReference>
<dbReference type="OrthoDB" id="9181810at2"/>
<evidence type="ECO:0000256" key="5">
    <source>
        <dbReference type="ARBA" id="ARBA00023139"/>
    </source>
</evidence>
<dbReference type="EMBL" id="CP020370">
    <property type="protein sequence ID" value="AUB82151.1"/>
    <property type="molecule type" value="Genomic_DNA"/>
</dbReference>
<evidence type="ECO:0000256" key="4">
    <source>
        <dbReference type="ARBA" id="ARBA00023136"/>
    </source>
</evidence>
<keyword evidence="6" id="KW-0449">Lipoprotein</keyword>
<reference evidence="7 8" key="1">
    <citation type="submission" date="2017-03" db="EMBL/GenBank/DDBJ databases">
        <title>Complete genome sequence of Candidatus 'Thiodictyon syntrophicum' sp. nov. strain Cad16T, a photolithoautotroph purple sulfur bacterium isolated from an alpine meromictic lake.</title>
        <authorList>
            <person name="Luedin S.M."/>
            <person name="Pothier J.F."/>
            <person name="Danza F."/>
            <person name="Storelli N."/>
            <person name="Wittwer M."/>
            <person name="Tonolla M."/>
        </authorList>
    </citation>
    <scope>NUCLEOTIDE SEQUENCE [LARGE SCALE GENOMIC DNA]</scope>
    <source>
        <strain evidence="7 8">Cad16T</strain>
    </source>
</reference>
<protein>
    <submittedName>
        <fullName evidence="7">Entericidin</fullName>
    </submittedName>
</protein>
<name>A0A2K8UAQ9_9GAMM</name>